<name>A0A098VTF7_9MICR</name>
<gene>
    <name evidence="3" type="ORF">DI09_20p260</name>
</gene>
<dbReference type="Pfam" id="PF05192">
    <property type="entry name" value="MutS_III"/>
    <property type="match status" value="1"/>
</dbReference>
<dbReference type="Gene3D" id="1.10.1420.10">
    <property type="match status" value="1"/>
</dbReference>
<evidence type="ECO:0000313" key="3">
    <source>
        <dbReference type="EMBL" id="KGG52109.1"/>
    </source>
</evidence>
<dbReference type="InterPro" id="IPR007696">
    <property type="entry name" value="DNA_mismatch_repair_MutS_core"/>
</dbReference>
<proteinExistence type="inferred from homology"/>
<dbReference type="OrthoDB" id="276261at2759"/>
<evidence type="ECO:0000313" key="4">
    <source>
        <dbReference type="Proteomes" id="UP000029725"/>
    </source>
</evidence>
<reference evidence="3 4" key="1">
    <citation type="submission" date="2014-04" db="EMBL/GenBank/DDBJ databases">
        <title>A new species of microsporidia sheds light on the evolution of extreme parasitism.</title>
        <authorList>
            <person name="Haag K.L."/>
            <person name="James T.Y."/>
            <person name="Larsson R."/>
            <person name="Schaer T.M."/>
            <person name="Refardt D."/>
            <person name="Pombert J.-F."/>
            <person name="Ebert D."/>
        </authorList>
    </citation>
    <scope>NUCLEOTIDE SEQUENCE [LARGE SCALE GENOMIC DNA]</scope>
    <source>
        <strain evidence="3 4">UGP3</strain>
        <tissue evidence="3">Spores</tissue>
    </source>
</reference>
<dbReference type="EMBL" id="JMKJ01000122">
    <property type="protein sequence ID" value="KGG52109.1"/>
    <property type="molecule type" value="Genomic_DNA"/>
</dbReference>
<organism evidence="3 4">
    <name type="scientific">Mitosporidium daphniae</name>
    <dbReference type="NCBI Taxonomy" id="1485682"/>
    <lineage>
        <taxon>Eukaryota</taxon>
        <taxon>Fungi</taxon>
        <taxon>Fungi incertae sedis</taxon>
        <taxon>Microsporidia</taxon>
        <taxon>Mitosporidium</taxon>
    </lineage>
</organism>
<comment type="caution">
    <text evidence="3">The sequence shown here is derived from an EMBL/GenBank/DDBJ whole genome shotgun (WGS) entry which is preliminary data.</text>
</comment>
<dbReference type="GO" id="GO:0005524">
    <property type="term" value="F:ATP binding"/>
    <property type="evidence" value="ECO:0007669"/>
    <property type="project" value="InterPro"/>
</dbReference>
<keyword evidence="4" id="KW-1185">Reference proteome</keyword>
<dbReference type="RefSeq" id="XP_013238536.1">
    <property type="nucleotide sequence ID" value="XM_013383082.1"/>
</dbReference>
<evidence type="ECO:0000259" key="2">
    <source>
        <dbReference type="Pfam" id="PF05192"/>
    </source>
</evidence>
<dbReference type="InterPro" id="IPR045076">
    <property type="entry name" value="MutS"/>
</dbReference>
<dbReference type="InterPro" id="IPR036187">
    <property type="entry name" value="DNA_mismatch_repair_MutS_sf"/>
</dbReference>
<dbReference type="GeneID" id="25259018"/>
<dbReference type="SUPFAM" id="SSF48334">
    <property type="entry name" value="DNA repair protein MutS, domain III"/>
    <property type="match status" value="1"/>
</dbReference>
<dbReference type="Proteomes" id="UP000029725">
    <property type="component" value="Unassembled WGS sequence"/>
</dbReference>
<dbReference type="GO" id="GO:0140664">
    <property type="term" value="F:ATP-dependent DNA damage sensor activity"/>
    <property type="evidence" value="ECO:0007669"/>
    <property type="project" value="InterPro"/>
</dbReference>
<dbReference type="GO" id="GO:0030983">
    <property type="term" value="F:mismatched DNA binding"/>
    <property type="evidence" value="ECO:0007669"/>
    <property type="project" value="InterPro"/>
</dbReference>
<dbReference type="GO" id="GO:0005634">
    <property type="term" value="C:nucleus"/>
    <property type="evidence" value="ECO:0007669"/>
    <property type="project" value="TreeGrafter"/>
</dbReference>
<sequence>MEYLDDAVDDNEDSGASVSKTILQVEEHNAGRDTSHYSLVSNCIVANEPGIIVIPDHQCVKLKSILEDLCHDLFAKKFSIEAAARQLFRAEEVHVLVDRYFLEPASIKNYLMDKSYCRSAISGLFKYLQLHFLNFLIDPITFAVWQHQKRLFIDAKTSYKYSLDTSSDPMNKTNTLFHRLNHTKTNLGAMLLRQHILQPLIDKEEILQRLNGVEELVSNQEQYYRLGNSLAKLSKFGVEVLRRCTSLTNFKRLSDIEFSIQSLIDLTSALGELKNILSILSSLGSPIFGAVKKVFQRFFLL</sequence>
<protein>
    <recommendedName>
        <fullName evidence="2">DNA mismatch repair protein MutS core domain-containing protein</fullName>
    </recommendedName>
</protein>
<accession>A0A098VTF7</accession>
<feature type="domain" description="DNA mismatch repair protein MutS core" evidence="2">
    <location>
        <begin position="170"/>
        <end position="280"/>
    </location>
</feature>
<dbReference type="HOGENOM" id="CLU_924645_0_0_1"/>
<dbReference type="AlphaFoldDB" id="A0A098VTF7"/>
<dbReference type="GO" id="GO:0007131">
    <property type="term" value="P:reciprocal meiotic recombination"/>
    <property type="evidence" value="ECO:0007669"/>
    <property type="project" value="TreeGrafter"/>
</dbReference>
<comment type="similarity">
    <text evidence="1">Belongs to the DNA mismatch repair MutS family.</text>
</comment>
<dbReference type="GO" id="GO:0006298">
    <property type="term" value="P:mismatch repair"/>
    <property type="evidence" value="ECO:0007669"/>
    <property type="project" value="InterPro"/>
</dbReference>
<dbReference type="PANTHER" id="PTHR11361">
    <property type="entry name" value="DNA MISMATCH REPAIR PROTEIN MUTS FAMILY MEMBER"/>
    <property type="match status" value="1"/>
</dbReference>
<evidence type="ECO:0000256" key="1">
    <source>
        <dbReference type="ARBA" id="ARBA00006271"/>
    </source>
</evidence>
<dbReference type="VEuPathDB" id="MicrosporidiaDB:DI09_20p260"/>
<dbReference type="PANTHER" id="PTHR11361:SF21">
    <property type="entry name" value="MUTS PROTEIN HOMOLOG 4"/>
    <property type="match status" value="1"/>
</dbReference>